<sequence length="474" mass="51265">MTEVANGEGPSTSSSSVIIRDGDNVVMDANGYKSLVTIKKGSKAKVGKVHVNLDPIIGQHYGVQFELGQNGRDISVKRHKSDRAAAWAAWKTVTSERNNSELQDSMMNQGLTTEHIEAMKNANVGGEAIVNALLANSETFEAKTEFSQEKYLKKKTDKYTVRATVERPTARSLAETLFSWRPERIQYMRADTLAMLLTMANVGAHGRALVLDACGGLVTGAVAERMGGFGQVCSACTELKGPATEYVRYFNFPPEVKASIKSPPLSVLLAYRQQCMADAPTEESMAGATSQQKEDAGQNAKSAAGQVNGALTDTDMAPLESNSPVQPVHGASPTQQQQQPEGVLPLPQEQQQQQDSKSGMHLSELRYELGPELKQACSSGFSSCILASPNIDPSVLLRRVMPLLAPSASFAVFSNWMQPLADCMFKLQVSKEAVALQLNESWWREYQVLPGRTHPCMMTSGTGGYVLSGTKAAP</sequence>
<evidence type="ECO:0000256" key="4">
    <source>
        <dbReference type="ARBA" id="ARBA00022694"/>
    </source>
</evidence>
<evidence type="ECO:0000256" key="6">
    <source>
        <dbReference type="ARBA" id="ARBA00032319"/>
    </source>
</evidence>
<comment type="similarity">
    <text evidence="2">Belongs to the TRM6/GCD10 family.</text>
</comment>
<evidence type="ECO:0000256" key="1">
    <source>
        <dbReference type="ARBA" id="ARBA00004123"/>
    </source>
</evidence>
<reference evidence="8 9" key="1">
    <citation type="submission" date="2024-06" db="EMBL/GenBank/DDBJ databases">
        <authorList>
            <person name="Kraege A."/>
            <person name="Thomma B."/>
        </authorList>
    </citation>
    <scope>NUCLEOTIDE SEQUENCE [LARGE SCALE GENOMIC DNA]</scope>
</reference>
<evidence type="ECO:0000256" key="3">
    <source>
        <dbReference type="ARBA" id="ARBA00021704"/>
    </source>
</evidence>
<dbReference type="PANTHER" id="PTHR12945:SF0">
    <property type="entry name" value="TRNA (ADENINE(58)-N(1))-METHYLTRANSFERASE NON-CATALYTIC SUBUNIT TRM6"/>
    <property type="match status" value="1"/>
</dbReference>
<proteinExistence type="inferred from homology"/>
<name>A0ABP1G8V8_9CHLO</name>
<evidence type="ECO:0000256" key="5">
    <source>
        <dbReference type="ARBA" id="ARBA00023242"/>
    </source>
</evidence>
<dbReference type="EMBL" id="CAXHTA020000017">
    <property type="protein sequence ID" value="CAL5227088.1"/>
    <property type="molecule type" value="Genomic_DNA"/>
</dbReference>
<organism evidence="8 9">
    <name type="scientific">Coccomyxa viridis</name>
    <dbReference type="NCBI Taxonomy" id="1274662"/>
    <lineage>
        <taxon>Eukaryota</taxon>
        <taxon>Viridiplantae</taxon>
        <taxon>Chlorophyta</taxon>
        <taxon>core chlorophytes</taxon>
        <taxon>Trebouxiophyceae</taxon>
        <taxon>Trebouxiophyceae incertae sedis</taxon>
        <taxon>Coccomyxaceae</taxon>
        <taxon>Coccomyxa</taxon>
    </lineage>
</organism>
<dbReference type="Pfam" id="PF04189">
    <property type="entry name" value="Gcd10p"/>
    <property type="match status" value="1"/>
</dbReference>
<protein>
    <recommendedName>
        <fullName evidence="3">tRNA (adenine(58)-N(1))-methyltransferase non-catalytic subunit TRM6</fullName>
    </recommendedName>
    <alternativeName>
        <fullName evidence="6">tRNA(m1A58)-methyltransferase subunit TRM6</fullName>
    </alternativeName>
</protein>
<keyword evidence="9" id="KW-1185">Reference proteome</keyword>
<keyword evidence="4" id="KW-0819">tRNA processing</keyword>
<dbReference type="PANTHER" id="PTHR12945">
    <property type="entry name" value="TRANSLATION INITIATION FACTOR EIF3-RELATED"/>
    <property type="match status" value="1"/>
</dbReference>
<evidence type="ECO:0000313" key="9">
    <source>
        <dbReference type="Proteomes" id="UP001497392"/>
    </source>
</evidence>
<dbReference type="InterPro" id="IPR017423">
    <property type="entry name" value="TRM6"/>
</dbReference>
<comment type="caution">
    <text evidence="8">The sequence shown here is derived from an EMBL/GenBank/DDBJ whole genome shotgun (WGS) entry which is preliminary data.</text>
</comment>
<keyword evidence="5" id="KW-0539">Nucleus</keyword>
<gene>
    <name evidence="8" type="primary">g9994</name>
    <name evidence="8" type="ORF">VP750_LOCUS8994</name>
</gene>
<feature type="compositionally biased region" description="Low complexity" evidence="7">
    <location>
        <begin position="335"/>
        <end position="354"/>
    </location>
</feature>
<evidence type="ECO:0000256" key="2">
    <source>
        <dbReference type="ARBA" id="ARBA00008320"/>
    </source>
</evidence>
<dbReference type="Proteomes" id="UP001497392">
    <property type="component" value="Unassembled WGS sequence"/>
</dbReference>
<evidence type="ECO:0000313" key="8">
    <source>
        <dbReference type="EMBL" id="CAL5227088.1"/>
    </source>
</evidence>
<feature type="region of interest" description="Disordered" evidence="7">
    <location>
        <begin position="281"/>
        <end position="358"/>
    </location>
</feature>
<evidence type="ECO:0000256" key="7">
    <source>
        <dbReference type="SAM" id="MobiDB-lite"/>
    </source>
</evidence>
<comment type="subcellular location">
    <subcellularLocation>
        <location evidence="1">Nucleus</location>
    </subcellularLocation>
</comment>
<accession>A0ABP1G8V8</accession>